<reference evidence="2 3" key="1">
    <citation type="submission" date="2021-02" db="EMBL/GenBank/DDBJ databases">
        <title>Actinophytocola xerophila sp. nov., isolated from soil of cotton cropping field.</title>
        <authorList>
            <person name="Huang R."/>
            <person name="Chen X."/>
            <person name="Ge X."/>
            <person name="Liu W."/>
        </authorList>
    </citation>
    <scope>NUCLEOTIDE SEQUENCE [LARGE SCALE GENOMIC DNA]</scope>
    <source>
        <strain evidence="2 3">S1-96</strain>
    </source>
</reference>
<comment type="caution">
    <text evidence="2">The sequence shown here is derived from an EMBL/GenBank/DDBJ whole genome shotgun (WGS) entry which is preliminary data.</text>
</comment>
<protein>
    <submittedName>
        <fullName evidence="2">Uncharacterized protein</fullName>
    </submittedName>
</protein>
<evidence type="ECO:0000313" key="2">
    <source>
        <dbReference type="EMBL" id="MCT2584573.1"/>
    </source>
</evidence>
<gene>
    <name evidence="2" type="ORF">JT362_15725</name>
</gene>
<evidence type="ECO:0000313" key="3">
    <source>
        <dbReference type="Proteomes" id="UP001156441"/>
    </source>
</evidence>
<feature type="compositionally biased region" description="Basic and acidic residues" evidence="1">
    <location>
        <begin position="67"/>
        <end position="78"/>
    </location>
</feature>
<organism evidence="2 3">
    <name type="scientific">Actinophytocola gossypii</name>
    <dbReference type="NCBI Taxonomy" id="2812003"/>
    <lineage>
        <taxon>Bacteria</taxon>
        <taxon>Bacillati</taxon>
        <taxon>Actinomycetota</taxon>
        <taxon>Actinomycetes</taxon>
        <taxon>Pseudonocardiales</taxon>
        <taxon>Pseudonocardiaceae</taxon>
    </lineage>
</organism>
<dbReference type="Proteomes" id="UP001156441">
    <property type="component" value="Unassembled WGS sequence"/>
</dbReference>
<name>A0ABT2J9M8_9PSEU</name>
<feature type="region of interest" description="Disordered" evidence="1">
    <location>
        <begin position="41"/>
        <end position="98"/>
    </location>
</feature>
<sequence length="98" mass="11078">MNQHAMWTPVLSGTRSRCDREVTRHLLNEFRERRATVLPDTARYAAPRSGEVESSDGDDTAAWQRVDTIRGAHPDRSARSWQPGPVDLPPDLREALLT</sequence>
<dbReference type="EMBL" id="JAFFZE010000012">
    <property type="protein sequence ID" value="MCT2584573.1"/>
    <property type="molecule type" value="Genomic_DNA"/>
</dbReference>
<accession>A0ABT2J9M8</accession>
<dbReference type="RefSeq" id="WP_260191966.1">
    <property type="nucleotide sequence ID" value="NZ_JAFFZE010000012.1"/>
</dbReference>
<keyword evidence="3" id="KW-1185">Reference proteome</keyword>
<evidence type="ECO:0000256" key="1">
    <source>
        <dbReference type="SAM" id="MobiDB-lite"/>
    </source>
</evidence>
<proteinExistence type="predicted"/>